<organism evidence="1">
    <name type="scientific">Clostridium botulinum (strain Eklund 17B / Type B)</name>
    <dbReference type="NCBI Taxonomy" id="935198"/>
    <lineage>
        <taxon>Bacteria</taxon>
        <taxon>Bacillati</taxon>
        <taxon>Bacillota</taxon>
        <taxon>Clostridia</taxon>
        <taxon>Eubacteriales</taxon>
        <taxon>Clostridiaceae</taxon>
        <taxon>Clostridium</taxon>
    </lineage>
</organism>
<dbReference type="PATRIC" id="fig|935198.13.peg.1283"/>
<sequence length="69" mass="8326">MNNIIFKTVDGVVYGGELTYFGKEELSVKNLLRYNDFDDDYIKESKENPCKNENVWFYINKIIWYKKKC</sequence>
<dbReference type="KEGG" id="cbk:CLL_A1338"/>
<reference evidence="1" key="1">
    <citation type="submission" date="2009-06" db="EMBL/GenBank/DDBJ databases">
        <authorList>
            <consortium name="US DOE Joint Genome Institute (JGI-PGF)"/>
            <person name="Lucas S."/>
            <person name="Copeland A."/>
            <person name="Lapidus A."/>
            <person name="Glavina del Rio T."/>
            <person name="Dalin E."/>
            <person name="Tice H."/>
            <person name="Bruce D."/>
            <person name="Goodwin L."/>
            <person name="Pitluck S."/>
            <person name="Kyrpides N."/>
            <person name="Mavromatis K."/>
            <person name="Ivanova N."/>
            <person name="Saunders E."/>
            <person name="Brettin T."/>
            <person name="Detter J.C."/>
            <person name="Han C."/>
            <person name="Larimer F."/>
            <person name="Land M."/>
            <person name="Hauser L."/>
            <person name="Markowitz V."/>
            <person name="Cheng J.-F."/>
            <person name="Hugenholtz P."/>
            <person name="Woyke T."/>
            <person name="Wu D."/>
            <person name="Gronow S."/>
            <person name="Klenk H.-P."/>
            <person name="Eisen J.A."/>
        </authorList>
    </citation>
    <scope>NUCLEOTIDE SEQUENCE</scope>
    <source>
        <strain evidence="1">Eklund 17B</strain>
    </source>
</reference>
<accession>U4P4H8</accession>
<accession>B2TJC0</accession>
<gene>
    <name evidence="1" type="ordered locus">CLL_A1338</name>
</gene>
<dbReference type="AlphaFoldDB" id="B2TJC0"/>
<evidence type="ECO:0000313" key="1">
    <source>
        <dbReference type="EMBL" id="ACD23147.1"/>
    </source>
</evidence>
<protein>
    <submittedName>
        <fullName evidence="1">Uncharacterized protein</fullName>
    </submittedName>
</protein>
<name>B2TJC0_CLOBB</name>
<dbReference type="HOGENOM" id="CLU_2768433_0_0_9"/>
<dbReference type="EMBL" id="CP001056">
    <property type="protein sequence ID" value="ACD23147.1"/>
    <property type="molecule type" value="Genomic_DNA"/>
</dbReference>
<reference evidence="1" key="2">
    <citation type="submission" date="2009-08" db="EMBL/GenBank/DDBJ databases">
        <authorList>
            <person name="Shrivastava S."/>
            <person name="Brinkac L.M."/>
            <person name="Dodson R.J."/>
            <person name="Harkins D.M."/>
            <person name="Durkin A.S."/>
            <person name="Sutton G."/>
        </authorList>
    </citation>
    <scope>NUCLEOTIDE SEQUENCE</scope>
    <source>
        <strain evidence="1">Eklund 17B</strain>
    </source>
</reference>
<proteinExistence type="predicted"/>